<dbReference type="PROSITE" id="PS51782">
    <property type="entry name" value="LYSM"/>
    <property type="match status" value="1"/>
</dbReference>
<dbReference type="AlphaFoldDB" id="A0A060C7V5"/>
<dbReference type="PANTHER" id="PTHR34700:SF4">
    <property type="entry name" value="PHAGE-LIKE ELEMENT PBSX PROTEIN XKDP"/>
    <property type="match status" value="1"/>
</dbReference>
<dbReference type="InterPro" id="IPR052196">
    <property type="entry name" value="Bact_Kbp"/>
</dbReference>
<evidence type="ECO:0000313" key="3">
    <source>
        <dbReference type="EMBL" id="AIA88821.1"/>
    </source>
</evidence>
<accession>A0A060C7V5</accession>
<feature type="non-terminal residue" evidence="3">
    <location>
        <position position="1"/>
    </location>
</feature>
<organism evidence="3">
    <name type="scientific">uncultured Intrasporangium sp</name>
    <dbReference type="NCBI Taxonomy" id="332040"/>
    <lineage>
        <taxon>Bacteria</taxon>
        <taxon>Bacillati</taxon>
        <taxon>Actinomycetota</taxon>
        <taxon>Actinomycetes</taxon>
        <taxon>Micrococcales</taxon>
        <taxon>Intrasporangiaceae</taxon>
        <taxon>Intrasporangium</taxon>
        <taxon>environmental samples</taxon>
    </lineage>
</organism>
<name>A0A060C7V5_9MICO</name>
<evidence type="ECO:0000259" key="2">
    <source>
        <dbReference type="PROSITE" id="PS51782"/>
    </source>
</evidence>
<dbReference type="CDD" id="cd00118">
    <property type="entry name" value="LysM"/>
    <property type="match status" value="1"/>
</dbReference>
<dbReference type="InterPro" id="IPR018392">
    <property type="entry name" value="LysM"/>
</dbReference>
<feature type="region of interest" description="Disordered" evidence="1">
    <location>
        <begin position="1"/>
        <end position="23"/>
    </location>
</feature>
<dbReference type="SUPFAM" id="SSF54106">
    <property type="entry name" value="LysM domain"/>
    <property type="match status" value="1"/>
</dbReference>
<proteinExistence type="predicted"/>
<evidence type="ECO:0000256" key="1">
    <source>
        <dbReference type="SAM" id="MobiDB-lite"/>
    </source>
</evidence>
<dbReference type="PANTHER" id="PTHR34700">
    <property type="entry name" value="POTASSIUM BINDING PROTEIN KBP"/>
    <property type="match status" value="1"/>
</dbReference>
<dbReference type="Pfam" id="PF01476">
    <property type="entry name" value="LysM"/>
    <property type="match status" value="1"/>
</dbReference>
<protein>
    <submittedName>
        <fullName evidence="3">CAZy families CBM50 protein</fullName>
    </submittedName>
</protein>
<sequence length="84" mass="8589">WHRRGSGRGRGTGPTAAGSAGTTYTVQRGDSLWDITADLLGDGASTAEISAAWPDLYAANREVIGDDPGLIFAGQSLSVPASLT</sequence>
<dbReference type="EMBL" id="KF121533">
    <property type="protein sequence ID" value="AIA88821.1"/>
    <property type="molecule type" value="Genomic_DNA"/>
</dbReference>
<dbReference type="InterPro" id="IPR036779">
    <property type="entry name" value="LysM_dom_sf"/>
</dbReference>
<dbReference type="Gene3D" id="3.10.350.10">
    <property type="entry name" value="LysM domain"/>
    <property type="match status" value="1"/>
</dbReference>
<feature type="domain" description="LysM" evidence="2">
    <location>
        <begin position="22"/>
        <end position="79"/>
    </location>
</feature>
<feature type="compositionally biased region" description="Low complexity" evidence="1">
    <location>
        <begin position="13"/>
        <end position="23"/>
    </location>
</feature>
<reference evidence="3" key="1">
    <citation type="journal article" date="2013" name="Environ. Microbiol.">
        <title>Seasonally variable intestinal metagenomes of the red palm weevil (Rhynchophorus ferrugineus).</title>
        <authorList>
            <person name="Jia S."/>
            <person name="Zhang X."/>
            <person name="Zhang G."/>
            <person name="Yin A."/>
            <person name="Zhang S."/>
            <person name="Li F."/>
            <person name="Wang L."/>
            <person name="Zhao D."/>
            <person name="Yun Q."/>
            <person name="Tala"/>
            <person name="Wang J."/>
            <person name="Sun G."/>
            <person name="Baabdullah M."/>
            <person name="Yu X."/>
            <person name="Hu S."/>
            <person name="Al-Mssallem I.S."/>
            <person name="Yu J."/>
        </authorList>
    </citation>
    <scope>NUCLEOTIDE SEQUENCE</scope>
</reference>